<organism evidence="8 9">
    <name type="scientific">Diversispora eburnea</name>
    <dbReference type="NCBI Taxonomy" id="1213867"/>
    <lineage>
        <taxon>Eukaryota</taxon>
        <taxon>Fungi</taxon>
        <taxon>Fungi incertae sedis</taxon>
        <taxon>Mucoromycota</taxon>
        <taxon>Glomeromycotina</taxon>
        <taxon>Glomeromycetes</taxon>
        <taxon>Diversisporales</taxon>
        <taxon>Diversisporaceae</taxon>
        <taxon>Diversispora</taxon>
    </lineage>
</organism>
<protein>
    <recommendedName>
        <fullName evidence="5">Peroxiredoxin-like 2A</fullName>
    </recommendedName>
    <alternativeName>
        <fullName evidence="7">Peroxiredoxin-like 2 activated in M-CSF stimulated monocytes</fullName>
    </alternativeName>
    <alternativeName>
        <fullName evidence="6">Redox-regulatory protein FAM213A</fullName>
    </alternativeName>
</protein>
<dbReference type="InterPro" id="IPR032801">
    <property type="entry name" value="PXL2A/B/C"/>
</dbReference>
<accession>A0A9N8VGM8</accession>
<evidence type="ECO:0000256" key="5">
    <source>
        <dbReference type="ARBA" id="ARBA00023849"/>
    </source>
</evidence>
<name>A0A9N8VGM8_9GLOM</name>
<dbReference type="PANTHER" id="PTHR28630:SF31">
    <property type="entry name" value="PEROXIREDOXIN-LIKE 2A"/>
    <property type="match status" value="1"/>
</dbReference>
<comment type="similarity">
    <text evidence="4">Belongs to the peroxiredoxin-like PRXL2 family. PRXL2A subfamily.</text>
</comment>
<gene>
    <name evidence="8" type="ORF">DEBURN_LOCUS2012</name>
</gene>
<dbReference type="PANTHER" id="PTHR28630">
    <property type="match status" value="1"/>
</dbReference>
<sequence>METPTPLESLNKIKLKDLKTNSTFEANKLWQEEPVLLLIVRRPGCQLCRQQSVKLASYRDLITTKLGVKMISIVRENLENEVEEFNKDFWKGQVYLDEESSFYSTLGGGKLNVAGILNFLKPSVWSNLRSNFKTTIRGNMKGDGKITGGIYIINKGSKGVEFQYHEKVWGDYPPFEQIIEALEKVSPNKDDPSVKSEVRETLEKIKKGEISYDINAPTCNQDTKVCVF</sequence>
<dbReference type="Pfam" id="PF13911">
    <property type="entry name" value="AhpC-TSA_2"/>
    <property type="match status" value="1"/>
</dbReference>
<comment type="caution">
    <text evidence="8">The sequence shown here is derived from an EMBL/GenBank/DDBJ whole genome shotgun (WGS) entry which is preliminary data.</text>
</comment>
<evidence type="ECO:0000256" key="7">
    <source>
        <dbReference type="ARBA" id="ARBA00032129"/>
    </source>
</evidence>
<proteinExistence type="inferred from homology"/>
<keyword evidence="2" id="KW-0963">Cytoplasm</keyword>
<evidence type="ECO:0000313" key="9">
    <source>
        <dbReference type="Proteomes" id="UP000789706"/>
    </source>
</evidence>
<evidence type="ECO:0000313" key="8">
    <source>
        <dbReference type="EMBL" id="CAG8449232.1"/>
    </source>
</evidence>
<dbReference type="Gene3D" id="3.40.30.10">
    <property type="entry name" value="Glutaredoxin"/>
    <property type="match status" value="1"/>
</dbReference>
<reference evidence="8" key="1">
    <citation type="submission" date="2021-06" db="EMBL/GenBank/DDBJ databases">
        <authorList>
            <person name="Kallberg Y."/>
            <person name="Tangrot J."/>
            <person name="Rosling A."/>
        </authorList>
    </citation>
    <scope>NUCLEOTIDE SEQUENCE</scope>
    <source>
        <strain evidence="8">AZ414A</strain>
    </source>
</reference>
<evidence type="ECO:0000256" key="2">
    <source>
        <dbReference type="ARBA" id="ARBA00022490"/>
    </source>
</evidence>
<evidence type="ECO:0000256" key="1">
    <source>
        <dbReference type="ARBA" id="ARBA00004496"/>
    </source>
</evidence>
<keyword evidence="3" id="KW-0676">Redox-active center</keyword>
<evidence type="ECO:0000256" key="6">
    <source>
        <dbReference type="ARBA" id="ARBA00032058"/>
    </source>
</evidence>
<evidence type="ECO:0000256" key="3">
    <source>
        <dbReference type="ARBA" id="ARBA00023284"/>
    </source>
</evidence>
<keyword evidence="9" id="KW-1185">Reference proteome</keyword>
<dbReference type="AlphaFoldDB" id="A0A9N8VGM8"/>
<dbReference type="OrthoDB" id="40334at2759"/>
<dbReference type="Proteomes" id="UP000789706">
    <property type="component" value="Unassembled WGS sequence"/>
</dbReference>
<dbReference type="EMBL" id="CAJVPK010000103">
    <property type="protein sequence ID" value="CAG8449232.1"/>
    <property type="molecule type" value="Genomic_DNA"/>
</dbReference>
<dbReference type="GO" id="GO:0005737">
    <property type="term" value="C:cytoplasm"/>
    <property type="evidence" value="ECO:0007669"/>
    <property type="project" value="UniProtKB-SubCell"/>
</dbReference>
<comment type="subcellular location">
    <subcellularLocation>
        <location evidence="1">Cytoplasm</location>
    </subcellularLocation>
</comment>
<evidence type="ECO:0000256" key="4">
    <source>
        <dbReference type="ARBA" id="ARBA00023787"/>
    </source>
</evidence>